<organism evidence="1 2">
    <name type="scientific">Tagetes erecta</name>
    <name type="common">African marigold</name>
    <dbReference type="NCBI Taxonomy" id="13708"/>
    <lineage>
        <taxon>Eukaryota</taxon>
        <taxon>Viridiplantae</taxon>
        <taxon>Streptophyta</taxon>
        <taxon>Embryophyta</taxon>
        <taxon>Tracheophyta</taxon>
        <taxon>Spermatophyta</taxon>
        <taxon>Magnoliopsida</taxon>
        <taxon>eudicotyledons</taxon>
        <taxon>Gunneridae</taxon>
        <taxon>Pentapetalae</taxon>
        <taxon>asterids</taxon>
        <taxon>campanulids</taxon>
        <taxon>Asterales</taxon>
        <taxon>Asteraceae</taxon>
        <taxon>Asteroideae</taxon>
        <taxon>Heliantheae alliance</taxon>
        <taxon>Tageteae</taxon>
        <taxon>Tagetes</taxon>
    </lineage>
</organism>
<name>A0AAD8K3G1_TARER</name>
<dbReference type="Proteomes" id="UP001229421">
    <property type="component" value="Unassembled WGS sequence"/>
</dbReference>
<comment type="caution">
    <text evidence="1">The sequence shown here is derived from an EMBL/GenBank/DDBJ whole genome shotgun (WGS) entry which is preliminary data.</text>
</comment>
<protein>
    <submittedName>
        <fullName evidence="1">Uncharacterized protein</fullName>
    </submittedName>
</protein>
<gene>
    <name evidence="1" type="ORF">QVD17_31470</name>
</gene>
<accession>A0AAD8K3G1</accession>
<evidence type="ECO:0000313" key="1">
    <source>
        <dbReference type="EMBL" id="KAK1415685.1"/>
    </source>
</evidence>
<dbReference type="EMBL" id="JAUHHV010000008">
    <property type="protein sequence ID" value="KAK1415685.1"/>
    <property type="molecule type" value="Genomic_DNA"/>
</dbReference>
<keyword evidence="2" id="KW-1185">Reference proteome</keyword>
<sequence>MIYIHIWVVFCKWHARSLSNYLMQDCLVIVLLCNSSSSLKTLQKLYPPRNIWSNTLRGSKRRAANHNPLHQNILASIHSITQGFLINSSQDTSRTAKLVYLD</sequence>
<proteinExistence type="predicted"/>
<dbReference type="AlphaFoldDB" id="A0AAD8K3G1"/>
<evidence type="ECO:0000313" key="2">
    <source>
        <dbReference type="Proteomes" id="UP001229421"/>
    </source>
</evidence>
<reference evidence="1" key="1">
    <citation type="journal article" date="2023" name="bioRxiv">
        <title>Improved chromosome-level genome assembly for marigold (Tagetes erecta).</title>
        <authorList>
            <person name="Jiang F."/>
            <person name="Yuan L."/>
            <person name="Wang S."/>
            <person name="Wang H."/>
            <person name="Xu D."/>
            <person name="Wang A."/>
            <person name="Fan W."/>
        </authorList>
    </citation>
    <scope>NUCLEOTIDE SEQUENCE</scope>
    <source>
        <strain evidence="1">WSJ</strain>
        <tissue evidence="1">Leaf</tissue>
    </source>
</reference>